<dbReference type="InterPro" id="IPR051054">
    <property type="entry name" value="SorC_transcr_regulators"/>
</dbReference>
<keyword evidence="4" id="KW-0804">Transcription</keyword>
<gene>
    <name evidence="7" type="ORF">M8523_12695</name>
</gene>
<dbReference type="Proteomes" id="UP001165667">
    <property type="component" value="Unassembled WGS sequence"/>
</dbReference>
<dbReference type="InterPro" id="IPR037171">
    <property type="entry name" value="NagB/RpiA_transferase-like"/>
</dbReference>
<feature type="domain" description="Sugar-binding" evidence="5">
    <location>
        <begin position="77"/>
        <end position="323"/>
    </location>
</feature>
<dbReference type="PANTHER" id="PTHR34294">
    <property type="entry name" value="TRANSCRIPTIONAL REGULATOR-RELATED"/>
    <property type="match status" value="1"/>
</dbReference>
<dbReference type="GO" id="GO:0006355">
    <property type="term" value="P:regulation of DNA-templated transcription"/>
    <property type="evidence" value="ECO:0007669"/>
    <property type="project" value="InterPro"/>
</dbReference>
<dbReference type="Gene3D" id="1.10.10.10">
    <property type="entry name" value="Winged helix-like DNA-binding domain superfamily/Winged helix DNA-binding domain"/>
    <property type="match status" value="1"/>
</dbReference>
<evidence type="ECO:0000313" key="7">
    <source>
        <dbReference type="EMBL" id="MCW6508879.1"/>
    </source>
</evidence>
<dbReference type="EMBL" id="JAMOIM010000007">
    <property type="protein sequence ID" value="MCW6508879.1"/>
    <property type="molecule type" value="Genomic_DNA"/>
</dbReference>
<organism evidence="7 8">
    <name type="scientific">Lichenifustis flavocetrariae</name>
    <dbReference type="NCBI Taxonomy" id="2949735"/>
    <lineage>
        <taxon>Bacteria</taxon>
        <taxon>Pseudomonadati</taxon>
        <taxon>Pseudomonadota</taxon>
        <taxon>Alphaproteobacteria</taxon>
        <taxon>Hyphomicrobiales</taxon>
        <taxon>Lichenihabitantaceae</taxon>
        <taxon>Lichenifustis</taxon>
    </lineage>
</organism>
<evidence type="ECO:0000256" key="2">
    <source>
        <dbReference type="ARBA" id="ARBA00023015"/>
    </source>
</evidence>
<proteinExistence type="inferred from homology"/>
<name>A0AA41YUM8_9HYPH</name>
<evidence type="ECO:0000259" key="5">
    <source>
        <dbReference type="Pfam" id="PF04198"/>
    </source>
</evidence>
<sequence>MLAEADREIQFRGLSPDQREHLMLRAAKGYYDLEMTMADLARELGLTRFQVSRLLKDARETGIVRIEIVPRTPRRPDLEAGLQRRFGLKDAVVVPNAIDDAMTLDAVAQAAGRFIAGLAPQSLIGVSWGRTMAAVAHRLPPFWASGIEVVLLNGAMNIRSSASRTNNVAELFAQAGAGAATLLPVPAIVGKAATRDALEQDPTIADVLALGVAAKTVIFGIGSVEPGSVLVQSGFITERDLATLRRKGAVGDVLGRFIDPHGVIVDPALDARTIGLAPAACRDKPYAIAVAAGASKHAAVRAALRAGYMNVLVTDEGTAAFLLGET</sequence>
<dbReference type="GO" id="GO:0003677">
    <property type="term" value="F:DNA binding"/>
    <property type="evidence" value="ECO:0007669"/>
    <property type="project" value="UniProtKB-KW"/>
</dbReference>
<comment type="similarity">
    <text evidence="1">Belongs to the SorC transcriptional regulatory family.</text>
</comment>
<dbReference type="Gene3D" id="3.40.50.1360">
    <property type="match status" value="1"/>
</dbReference>
<evidence type="ECO:0000256" key="4">
    <source>
        <dbReference type="ARBA" id="ARBA00023163"/>
    </source>
</evidence>
<accession>A0AA41YUM8</accession>
<keyword evidence="8" id="KW-1185">Reference proteome</keyword>
<dbReference type="Pfam" id="PF04198">
    <property type="entry name" value="Sugar-bind"/>
    <property type="match status" value="1"/>
</dbReference>
<dbReference type="InterPro" id="IPR036388">
    <property type="entry name" value="WH-like_DNA-bd_sf"/>
</dbReference>
<keyword evidence="3" id="KW-0238">DNA-binding</keyword>
<dbReference type="AlphaFoldDB" id="A0AA41YUM8"/>
<dbReference type="Pfam" id="PF13545">
    <property type="entry name" value="HTH_Crp_2"/>
    <property type="match status" value="1"/>
</dbReference>
<evidence type="ECO:0000256" key="3">
    <source>
        <dbReference type="ARBA" id="ARBA00023125"/>
    </source>
</evidence>
<reference evidence="7" key="1">
    <citation type="submission" date="2022-05" db="EMBL/GenBank/DDBJ databases">
        <authorList>
            <person name="Pankratov T."/>
        </authorList>
    </citation>
    <scope>NUCLEOTIDE SEQUENCE</scope>
    <source>
        <strain evidence="7">BP6-180914</strain>
    </source>
</reference>
<dbReference type="PANTHER" id="PTHR34294:SF1">
    <property type="entry name" value="TRANSCRIPTIONAL REGULATOR LSRR"/>
    <property type="match status" value="1"/>
</dbReference>
<evidence type="ECO:0000313" key="8">
    <source>
        <dbReference type="Proteomes" id="UP001165667"/>
    </source>
</evidence>
<dbReference type="GO" id="GO:0030246">
    <property type="term" value="F:carbohydrate binding"/>
    <property type="evidence" value="ECO:0007669"/>
    <property type="project" value="InterPro"/>
</dbReference>
<evidence type="ECO:0000256" key="1">
    <source>
        <dbReference type="ARBA" id="ARBA00010466"/>
    </source>
</evidence>
<dbReference type="InterPro" id="IPR012318">
    <property type="entry name" value="HTH_CRP"/>
</dbReference>
<keyword evidence="2" id="KW-0805">Transcription regulation</keyword>
<comment type="caution">
    <text evidence="7">The sequence shown here is derived from an EMBL/GenBank/DDBJ whole genome shotgun (WGS) entry which is preliminary data.</text>
</comment>
<dbReference type="RefSeq" id="WP_282585243.1">
    <property type="nucleotide sequence ID" value="NZ_JAMOIM010000007.1"/>
</dbReference>
<protein>
    <submittedName>
        <fullName evidence="7">Sugar-binding transcriptional regulator</fullName>
    </submittedName>
</protein>
<evidence type="ECO:0000259" key="6">
    <source>
        <dbReference type="Pfam" id="PF13545"/>
    </source>
</evidence>
<dbReference type="InterPro" id="IPR007324">
    <property type="entry name" value="Sugar-bd_dom_put"/>
</dbReference>
<feature type="domain" description="HTH crp-type" evidence="6">
    <location>
        <begin position="28"/>
        <end position="65"/>
    </location>
</feature>
<dbReference type="SUPFAM" id="SSF100950">
    <property type="entry name" value="NagB/RpiA/CoA transferase-like"/>
    <property type="match status" value="1"/>
</dbReference>